<dbReference type="SMART" id="SM00028">
    <property type="entry name" value="TPR"/>
    <property type="match status" value="3"/>
</dbReference>
<comment type="caution">
    <text evidence="1">The sequence shown here is derived from an EMBL/GenBank/DDBJ whole genome shotgun (WGS) entry which is preliminary data.</text>
</comment>
<dbReference type="HOGENOM" id="CLU_757891_0_0_9"/>
<evidence type="ECO:0000313" key="2">
    <source>
        <dbReference type="Proteomes" id="UP000004191"/>
    </source>
</evidence>
<sequence>MNIIEKYFRGKTDKVSFIELKDNVDAYQKYGIKEDVPLPIILDEMVSGISENEFTNEIRIEYIIDGMLFMIAIDPEFTYTNDYKEILNRLIDNPSNYALSKGIRFLDIELEWAILFTRAAFLLNEKNELAAYNYARILWNIEVPEDEKHVYVEESVRILERILNYNDKNPLANFELGNISVATGNYIKANSYYNRALLNADMEELKEEIRNAIVKISPDVAVENAIYSINRMDYNTAITNLMDARKNSSRYDIPYYIAISYMNIGQIELAEQFFEEAIEKGADFATLYTDYVYVKYLLKKDFEAVQIANEAIEKYPSEIKLRYNRAVILISMNQNKKAIEDLDFILEYQDLSDEMFNQIMKIKESIYNK</sequence>
<dbReference type="Gene3D" id="1.25.40.10">
    <property type="entry name" value="Tetratricopeptide repeat domain"/>
    <property type="match status" value="2"/>
</dbReference>
<dbReference type="EMBL" id="AGEI01000019">
    <property type="protein sequence ID" value="EHR34648.1"/>
    <property type="molecule type" value="Genomic_DNA"/>
</dbReference>
<organism evidence="1 2">
    <name type="scientific">Helcococcus kunzii ATCC 51366</name>
    <dbReference type="NCBI Taxonomy" id="883114"/>
    <lineage>
        <taxon>Bacteria</taxon>
        <taxon>Bacillati</taxon>
        <taxon>Bacillota</taxon>
        <taxon>Tissierellia</taxon>
        <taxon>Tissierellales</taxon>
        <taxon>Peptoniphilaceae</taxon>
        <taxon>Helcococcus</taxon>
    </lineage>
</organism>
<dbReference type="Proteomes" id="UP000004191">
    <property type="component" value="Unassembled WGS sequence"/>
</dbReference>
<name>H3NMQ7_9FIRM</name>
<proteinExistence type="predicted"/>
<keyword evidence="2" id="KW-1185">Reference proteome</keyword>
<dbReference type="eggNOG" id="COG0457">
    <property type="taxonomic scope" value="Bacteria"/>
</dbReference>
<protein>
    <recommendedName>
        <fullName evidence="3">Tetratricopeptide repeat protein</fullName>
    </recommendedName>
</protein>
<dbReference type="STRING" id="883114.HMPREF9709_00618"/>
<dbReference type="AlphaFoldDB" id="H3NMQ7"/>
<dbReference type="InterPro" id="IPR011990">
    <property type="entry name" value="TPR-like_helical_dom_sf"/>
</dbReference>
<dbReference type="GeneID" id="96998623"/>
<evidence type="ECO:0008006" key="3">
    <source>
        <dbReference type="Google" id="ProtNLM"/>
    </source>
</evidence>
<accession>H3NMQ7</accession>
<gene>
    <name evidence="1" type="ORF">HMPREF9709_00618</name>
</gene>
<reference evidence="1 2" key="1">
    <citation type="submission" date="2012-01" db="EMBL/GenBank/DDBJ databases">
        <title>The Genome Sequence of Helcococcus kunzii ATCC 51366.</title>
        <authorList>
            <consortium name="The Broad Institute Genome Sequencing Platform"/>
            <person name="Earl A."/>
            <person name="Ward D."/>
            <person name="Feldgarden M."/>
            <person name="Gevers D."/>
            <person name="Huys G."/>
            <person name="Young S.K."/>
            <person name="Zeng Q."/>
            <person name="Gargeya S."/>
            <person name="Fitzgerald M."/>
            <person name="Haas B."/>
            <person name="Abouelleil A."/>
            <person name="Alvarado L."/>
            <person name="Arachchi H.M."/>
            <person name="Berlin A."/>
            <person name="Chapman S.B."/>
            <person name="Gearin G."/>
            <person name="Goldberg J."/>
            <person name="Griggs A."/>
            <person name="Gujja S."/>
            <person name="Hansen M."/>
            <person name="Heiman D."/>
            <person name="Howarth C."/>
            <person name="Larimer J."/>
            <person name="Lui A."/>
            <person name="MacDonald P.J.P."/>
            <person name="McCowen C."/>
            <person name="Montmayeur A."/>
            <person name="Murphy C."/>
            <person name="Neiman D."/>
            <person name="Pearson M."/>
            <person name="Priest M."/>
            <person name="Roberts A."/>
            <person name="Saif S."/>
            <person name="Shea T."/>
            <person name="Sisk P."/>
            <person name="Stolte C."/>
            <person name="Sykes S."/>
            <person name="Wortman J."/>
            <person name="Nusbaum C."/>
            <person name="Birren B."/>
        </authorList>
    </citation>
    <scope>NUCLEOTIDE SEQUENCE [LARGE SCALE GENOMIC DNA]</scope>
    <source>
        <strain evidence="1 2">ATCC 51366</strain>
    </source>
</reference>
<dbReference type="RefSeq" id="WP_005397874.1">
    <property type="nucleotide sequence ID" value="NZ_JH601088.1"/>
</dbReference>
<dbReference type="SUPFAM" id="SSF81901">
    <property type="entry name" value="HCP-like"/>
    <property type="match status" value="1"/>
</dbReference>
<evidence type="ECO:0000313" key="1">
    <source>
        <dbReference type="EMBL" id="EHR34648.1"/>
    </source>
</evidence>
<dbReference type="InterPro" id="IPR019734">
    <property type="entry name" value="TPR_rpt"/>
</dbReference>
<dbReference type="OrthoDB" id="358807at2"/>